<evidence type="ECO:0000256" key="2">
    <source>
        <dbReference type="ARBA" id="ARBA00022801"/>
    </source>
</evidence>
<proteinExistence type="inferred from homology"/>
<dbReference type="EMBL" id="SIJB01000032">
    <property type="protein sequence ID" value="NBI30512.1"/>
    <property type="molecule type" value="Genomic_DNA"/>
</dbReference>
<dbReference type="InterPro" id="IPR032466">
    <property type="entry name" value="Metal_Hydrolase"/>
</dbReference>
<dbReference type="FunFam" id="3.20.20.140:FF:000014">
    <property type="entry name" value="5-methylthioadenosine/S-adenosylhomocysteine deaminase"/>
    <property type="match status" value="1"/>
</dbReference>
<comment type="caution">
    <text evidence="6">The sequence shown here is derived from an EMBL/GenBank/DDBJ whole genome shotgun (WGS) entry which is preliminary data.</text>
</comment>
<dbReference type="OrthoDB" id="9807210at2"/>
<dbReference type="PANTHER" id="PTHR43794">
    <property type="entry name" value="AMINOHYDROLASE SSNA-RELATED"/>
    <property type="match status" value="1"/>
</dbReference>
<evidence type="ECO:0000256" key="3">
    <source>
        <dbReference type="ARBA" id="ARBA00022833"/>
    </source>
</evidence>
<dbReference type="AlphaFoldDB" id="A0A6N9Q6N3"/>
<gene>
    <name evidence="4" type="primary">mtaD</name>
    <name evidence="6" type="ORF">ERL59_16305</name>
</gene>
<reference evidence="6 7" key="1">
    <citation type="submission" date="2019-01" db="EMBL/GenBank/DDBJ databases">
        <title>Chengkuizengella sp. nov., isolated from deep-sea sediment of East Pacific Ocean.</title>
        <authorList>
            <person name="Yang J."/>
            <person name="Lai Q."/>
            <person name="Shao Z."/>
        </authorList>
    </citation>
    <scope>NUCLEOTIDE SEQUENCE [LARGE SCALE GENOMIC DNA]</scope>
    <source>
        <strain evidence="6 7">YPA3-1-1</strain>
    </source>
</reference>
<dbReference type="GO" id="GO:0050270">
    <property type="term" value="F:S-adenosylhomocysteine deaminase activity"/>
    <property type="evidence" value="ECO:0007669"/>
    <property type="project" value="UniProtKB-UniRule"/>
</dbReference>
<dbReference type="EC" id="3.5.4.31" evidence="4"/>
<dbReference type="GO" id="GO:0046872">
    <property type="term" value="F:metal ion binding"/>
    <property type="evidence" value="ECO:0007669"/>
    <property type="project" value="UniProtKB-KW"/>
</dbReference>
<feature type="binding site" evidence="4">
    <location>
        <position position="299"/>
    </location>
    <ligand>
        <name>substrate</name>
    </ligand>
</feature>
<dbReference type="Pfam" id="PF01979">
    <property type="entry name" value="Amidohydro_1"/>
    <property type="match status" value="1"/>
</dbReference>
<dbReference type="HAMAP" id="MF_01281">
    <property type="entry name" value="MTA_SAH_deamin"/>
    <property type="match status" value="1"/>
</dbReference>
<evidence type="ECO:0000256" key="4">
    <source>
        <dbReference type="HAMAP-Rule" id="MF_01281"/>
    </source>
</evidence>
<dbReference type="CDD" id="cd01298">
    <property type="entry name" value="ATZ_TRZ_like"/>
    <property type="match status" value="1"/>
</dbReference>
<dbReference type="Gene3D" id="2.30.40.10">
    <property type="entry name" value="Urease, subunit C, domain 1"/>
    <property type="match status" value="1"/>
</dbReference>
<dbReference type="Proteomes" id="UP000448943">
    <property type="component" value="Unassembled WGS sequence"/>
</dbReference>
<comment type="function">
    <text evidence="4">Catalyzes the deamination of 5-methylthioadenosine and S-adenosyl-L-homocysteine into 5-methylthioinosine and S-inosyl-L-homocysteine, respectively. Is also able to deaminate adenosine.</text>
</comment>
<dbReference type="Gene3D" id="3.20.20.140">
    <property type="entry name" value="Metal-dependent hydrolases"/>
    <property type="match status" value="1"/>
</dbReference>
<organism evidence="6 7">
    <name type="scientific">Chengkuizengella marina</name>
    <dbReference type="NCBI Taxonomy" id="2507566"/>
    <lineage>
        <taxon>Bacteria</taxon>
        <taxon>Bacillati</taxon>
        <taxon>Bacillota</taxon>
        <taxon>Bacilli</taxon>
        <taxon>Bacillales</taxon>
        <taxon>Paenibacillaceae</taxon>
        <taxon>Chengkuizengella</taxon>
    </lineage>
</organism>
<protein>
    <recommendedName>
        <fullName evidence="4">5-methylthioadenosine/S-adenosylhomocysteine deaminase</fullName>
        <shortName evidence="4">MTA/SAH deaminase</shortName>
        <ecNumber evidence="4">3.5.4.28</ecNumber>
        <ecNumber evidence="4">3.5.4.31</ecNumber>
    </recommendedName>
</protein>
<keyword evidence="7" id="KW-1185">Reference proteome</keyword>
<keyword evidence="2 4" id="KW-0378">Hydrolase</keyword>
<dbReference type="InterPro" id="IPR006680">
    <property type="entry name" value="Amidohydro-rel"/>
</dbReference>
<dbReference type="EC" id="3.5.4.28" evidence="4"/>
<comment type="catalytic activity">
    <reaction evidence="4">
        <text>S-adenosyl-L-homocysteine + H2O + H(+) = S-inosyl-L-homocysteine + NH4(+)</text>
        <dbReference type="Rhea" id="RHEA:20716"/>
        <dbReference type="ChEBI" id="CHEBI:15377"/>
        <dbReference type="ChEBI" id="CHEBI:15378"/>
        <dbReference type="ChEBI" id="CHEBI:28938"/>
        <dbReference type="ChEBI" id="CHEBI:57856"/>
        <dbReference type="ChEBI" id="CHEBI:57985"/>
        <dbReference type="EC" id="3.5.4.28"/>
    </reaction>
</comment>
<dbReference type="GO" id="GO:0090614">
    <property type="term" value="F:5'-methylthioadenosine deaminase activity"/>
    <property type="evidence" value="ECO:0007669"/>
    <property type="project" value="UniProtKB-UniRule"/>
</dbReference>
<keyword evidence="3 4" id="KW-0862">Zinc</keyword>
<feature type="binding site" evidence="4">
    <location>
        <position position="184"/>
    </location>
    <ligand>
        <name>substrate</name>
    </ligand>
</feature>
<dbReference type="PANTHER" id="PTHR43794:SF11">
    <property type="entry name" value="AMIDOHYDROLASE-RELATED DOMAIN-CONTAINING PROTEIN"/>
    <property type="match status" value="1"/>
</dbReference>
<feature type="binding site" evidence="4">
    <location>
        <position position="211"/>
    </location>
    <ligand>
        <name>Zn(2+)</name>
        <dbReference type="ChEBI" id="CHEBI:29105"/>
    </ligand>
</feature>
<evidence type="ECO:0000256" key="1">
    <source>
        <dbReference type="ARBA" id="ARBA00022723"/>
    </source>
</evidence>
<name>A0A6N9Q6N3_9BACL</name>
<accession>A0A6N9Q6N3</accession>
<feature type="binding site" evidence="4">
    <location>
        <position position="63"/>
    </location>
    <ligand>
        <name>Zn(2+)</name>
        <dbReference type="ChEBI" id="CHEBI:29105"/>
    </ligand>
</feature>
<feature type="domain" description="Amidohydrolase-related" evidence="5">
    <location>
        <begin position="54"/>
        <end position="401"/>
    </location>
</feature>
<feature type="binding site" evidence="4">
    <location>
        <position position="65"/>
    </location>
    <ligand>
        <name>Zn(2+)</name>
        <dbReference type="ChEBI" id="CHEBI:29105"/>
    </ligand>
</feature>
<comment type="caution">
    <text evidence="4">Lacks conserved residue(s) required for the propagation of feature annotation.</text>
</comment>
<sequence>MKLFIKNGTFITMNGNETIKDGYMVVENEFIQYIGKEKPVENDYDQIIDGSNRIYMPGLVNTHNHAAMSLLRGYADDLALQIWLEDYMWPMEAKFTSEEVRWGTFLSILEMIKGGTTCFVDMYDHMDVVAQAVETSGMRACLTRGMIGFGGKEVQDAKLNEAKTFAKNWHGKANGRITTMMSPHAPYTCPPEFIDKIVQAASELQLPIHTHMSETRHEVLENEKQYGFRPVAHLQKLGVFDQSCLVAHAVHLTDEEIGILKEHSVHISHNPGSNLKLASGIARLPELMKEGILVSLGTDSAASNNNLDMFEEVRLAALIHKGNTFDPTAIPAVDALRLGTIDGARSIWLNDVGMLKEGMKADFISVNSNQAHLLPKSDVISHIVYSASASDVVDVWVDGKQLVKNKELLTLDEERIKYEFNACFERLTT</sequence>
<dbReference type="SUPFAM" id="SSF51338">
    <property type="entry name" value="Composite domain of metallo-dependent hydrolases"/>
    <property type="match status" value="1"/>
</dbReference>
<dbReference type="InterPro" id="IPR011059">
    <property type="entry name" value="Metal-dep_hydrolase_composite"/>
</dbReference>
<feature type="binding site" evidence="4">
    <location>
        <position position="144"/>
    </location>
    <ligand>
        <name>substrate</name>
    </ligand>
</feature>
<feature type="binding site" evidence="4">
    <location>
        <position position="214"/>
    </location>
    <ligand>
        <name>substrate</name>
    </ligand>
</feature>
<dbReference type="SUPFAM" id="SSF51556">
    <property type="entry name" value="Metallo-dependent hydrolases"/>
    <property type="match status" value="1"/>
</dbReference>
<dbReference type="InterPro" id="IPR023512">
    <property type="entry name" value="Deaminase_MtaD/DadD"/>
</dbReference>
<comment type="catalytic activity">
    <reaction evidence="4">
        <text>S-methyl-5'-thioadenosine + H2O + H(+) = S-methyl-5'-thioinosine + NH4(+)</text>
        <dbReference type="Rhea" id="RHEA:25025"/>
        <dbReference type="ChEBI" id="CHEBI:15377"/>
        <dbReference type="ChEBI" id="CHEBI:15378"/>
        <dbReference type="ChEBI" id="CHEBI:17509"/>
        <dbReference type="ChEBI" id="CHEBI:28938"/>
        <dbReference type="ChEBI" id="CHEBI:48595"/>
        <dbReference type="EC" id="3.5.4.31"/>
    </reaction>
</comment>
<evidence type="ECO:0000259" key="5">
    <source>
        <dbReference type="Pfam" id="PF01979"/>
    </source>
</evidence>
<feature type="binding site" evidence="4">
    <location>
        <position position="92"/>
    </location>
    <ligand>
        <name>substrate</name>
    </ligand>
</feature>
<comment type="cofactor">
    <cofactor evidence="4">
        <name>Zn(2+)</name>
        <dbReference type="ChEBI" id="CHEBI:29105"/>
    </cofactor>
    <text evidence="4">Binds 1 zinc ion per subunit.</text>
</comment>
<keyword evidence="1 4" id="KW-0479">Metal-binding</keyword>
<evidence type="ECO:0000313" key="7">
    <source>
        <dbReference type="Proteomes" id="UP000448943"/>
    </source>
</evidence>
<feature type="binding site" evidence="4">
    <location>
        <position position="299"/>
    </location>
    <ligand>
        <name>Zn(2+)</name>
        <dbReference type="ChEBI" id="CHEBI:29105"/>
    </ligand>
</feature>
<dbReference type="RefSeq" id="WP_160647318.1">
    <property type="nucleotide sequence ID" value="NZ_SIJB01000032.1"/>
</dbReference>
<dbReference type="InterPro" id="IPR050287">
    <property type="entry name" value="MTA/SAH_deaminase"/>
</dbReference>
<comment type="similarity">
    <text evidence="4">Belongs to the metallo-dependent hydrolases superfamily. MTA/SAH deaminase family.</text>
</comment>
<evidence type="ECO:0000313" key="6">
    <source>
        <dbReference type="EMBL" id="NBI30512.1"/>
    </source>
</evidence>